<sequence>MVLERVAGIPVGFWPVPPSLTRLPALDVPREQRTFTAAVGGVMREIPAADVIHLRNLDPEDPLGRGVGPAFALGDELDTDEFVARFLRASFWNNILPPAIASIEGLTGANSAGAKAFKESLSREHQGPDKAGKLLLTSGRVTFARLNTSFRDMQLVELRRFLMDFVRMTFRVPPEIVGDISSSNKATAFAARENLAEQATLPHMELLRTEYQLRLVPLLGEHEAILDYDGPVPADREH</sequence>
<keyword evidence="2" id="KW-1185">Reference proteome</keyword>
<dbReference type="EMBL" id="RAWM01000163">
    <property type="protein sequence ID" value="RKH59685.1"/>
    <property type="molecule type" value="Genomic_DNA"/>
</dbReference>
<dbReference type="AlphaFoldDB" id="A0A3A8Q0W4"/>
<protein>
    <submittedName>
        <fullName evidence="1">Phage portal protein</fullName>
    </submittedName>
</protein>
<reference evidence="2" key="1">
    <citation type="submission" date="2018-09" db="EMBL/GenBank/DDBJ databases">
        <authorList>
            <person name="Livingstone P.G."/>
            <person name="Whitworth D.E."/>
        </authorList>
    </citation>
    <scope>NUCLEOTIDE SEQUENCE [LARGE SCALE GENOMIC DNA]</scope>
    <source>
        <strain evidence="2">AB047A</strain>
    </source>
</reference>
<accession>A0A3A8Q0W4</accession>
<evidence type="ECO:0000313" key="1">
    <source>
        <dbReference type="EMBL" id="RKH59685.1"/>
    </source>
</evidence>
<dbReference type="Proteomes" id="UP000282656">
    <property type="component" value="Unassembled WGS sequence"/>
</dbReference>
<dbReference type="InterPro" id="IPR006944">
    <property type="entry name" value="Phage/GTA_portal"/>
</dbReference>
<proteinExistence type="predicted"/>
<evidence type="ECO:0000313" key="2">
    <source>
        <dbReference type="Proteomes" id="UP000282656"/>
    </source>
</evidence>
<name>A0A3A8Q0W4_9BACT</name>
<organism evidence="1 2">
    <name type="scientific">Corallococcus interemptor</name>
    <dbReference type="NCBI Taxonomy" id="2316720"/>
    <lineage>
        <taxon>Bacteria</taxon>
        <taxon>Pseudomonadati</taxon>
        <taxon>Myxococcota</taxon>
        <taxon>Myxococcia</taxon>
        <taxon>Myxococcales</taxon>
        <taxon>Cystobacterineae</taxon>
        <taxon>Myxococcaceae</taxon>
        <taxon>Corallococcus</taxon>
    </lineage>
</organism>
<gene>
    <name evidence="1" type="ORF">D7X96_34965</name>
</gene>
<dbReference type="Pfam" id="PF04860">
    <property type="entry name" value="Phage_portal"/>
    <property type="match status" value="1"/>
</dbReference>
<comment type="caution">
    <text evidence="1">The sequence shown here is derived from an EMBL/GenBank/DDBJ whole genome shotgun (WGS) entry which is preliminary data.</text>
</comment>